<name>A0A1E5E168_9VIBR</name>
<dbReference type="RefSeq" id="WP_017023970.1">
    <property type="nucleotide sequence ID" value="NZ_AJYK02000078.1"/>
</dbReference>
<evidence type="ECO:0000313" key="2">
    <source>
        <dbReference type="Proteomes" id="UP000094070"/>
    </source>
</evidence>
<dbReference type="EMBL" id="AJYK02000078">
    <property type="protein sequence ID" value="OEF24295.1"/>
    <property type="molecule type" value="Genomic_DNA"/>
</dbReference>
<organism evidence="1 2">
    <name type="scientific">Vibrio rumoiensis 1S-45</name>
    <dbReference type="NCBI Taxonomy" id="1188252"/>
    <lineage>
        <taxon>Bacteria</taxon>
        <taxon>Pseudomonadati</taxon>
        <taxon>Pseudomonadota</taxon>
        <taxon>Gammaproteobacteria</taxon>
        <taxon>Vibrionales</taxon>
        <taxon>Vibrionaceae</taxon>
        <taxon>Vibrio</taxon>
    </lineage>
</organism>
<proteinExistence type="predicted"/>
<dbReference type="eggNOG" id="ENOG502ZFSY">
    <property type="taxonomic scope" value="Bacteria"/>
</dbReference>
<reference evidence="1 2" key="1">
    <citation type="journal article" date="2012" name="Science">
        <title>Ecological populations of bacteria act as socially cohesive units of antibiotic production and resistance.</title>
        <authorList>
            <person name="Cordero O.X."/>
            <person name="Wildschutte H."/>
            <person name="Kirkup B."/>
            <person name="Proehl S."/>
            <person name="Ngo L."/>
            <person name="Hussain F."/>
            <person name="Le Roux F."/>
            <person name="Mincer T."/>
            <person name="Polz M.F."/>
        </authorList>
    </citation>
    <scope>NUCLEOTIDE SEQUENCE [LARGE SCALE GENOMIC DNA]</scope>
    <source>
        <strain evidence="1 2">1S-45</strain>
    </source>
</reference>
<dbReference type="Proteomes" id="UP000094070">
    <property type="component" value="Unassembled WGS sequence"/>
</dbReference>
<comment type="caution">
    <text evidence="1">The sequence shown here is derived from an EMBL/GenBank/DDBJ whole genome shotgun (WGS) entry which is preliminary data.</text>
</comment>
<evidence type="ECO:0000313" key="1">
    <source>
        <dbReference type="EMBL" id="OEF24295.1"/>
    </source>
</evidence>
<accession>A0A1E5E168</accession>
<dbReference type="AlphaFoldDB" id="A0A1E5E168"/>
<protein>
    <submittedName>
        <fullName evidence="1">Uncharacterized protein</fullName>
    </submittedName>
</protein>
<sequence>MIVNFTIIKNETSWNASIHQLNSDVLLRHIRMSGSVTDFDLGLSYCEMTNKGSITDSHQNTIGSFSISA</sequence>
<keyword evidence="2" id="KW-1185">Reference proteome</keyword>
<gene>
    <name evidence="1" type="ORF">A1QC_10420</name>
</gene>
<dbReference type="OrthoDB" id="5819165at2"/>